<keyword evidence="1" id="KW-0325">Glycoprotein</keyword>
<accession>A0A8J1XKU7</accession>
<keyword evidence="1" id="KW-0735">Signal-anchor</keyword>
<sequence length="405" mass="47764">MRIIRLRLGNCGQCSLILRLLVVLGGIFLLRAIWVTPSYKNGTQTQTRNFVLRNTSTRNSLQRSISRLLFSNGYTEKEENIISSMFEMYHPKTRNNTYNFTYIHVPDIPRQDDRPRRLYLEHGTGRLGNKLFHVAAAISIAIANNMELYLPYDTDVVRIFNMTQFNTYTPPEYDAFNKSGGKIKIIHHVSYVEEYMDMAWKYHVKLDKGGVQTYLYFWKYQPLIRSLYVFNKFIQYQIQFFMSELQRKYSQFGNLTYIGIHCRRGDRAYDKEIIKAGYQATPISYFQKAINFTLTRYKTPIIYVVATDDRDWTTKYLKNPGENTFIEHTPWGLTAEYDMGILSSMNHTIMSTGSFGWWAAYLAGGDVIYYNQPFKPKTIRGKHWQRWFQTQMYPREDNWIGMDAS</sequence>
<dbReference type="UniPathway" id="UPA00378"/>
<dbReference type="CDD" id="cd11301">
    <property type="entry name" value="Fut1_Fut2_like"/>
    <property type="match status" value="1"/>
</dbReference>
<dbReference type="Pfam" id="PF01531">
    <property type="entry name" value="Glyco_transf_11"/>
    <property type="match status" value="1"/>
</dbReference>
<dbReference type="PANTHER" id="PTHR11927:SF9">
    <property type="entry name" value="L-FUCOSYLTRANSFERASE"/>
    <property type="match status" value="1"/>
</dbReference>
<comment type="caution">
    <text evidence="2">The sequence shown here is derived from an EMBL/GenBank/DDBJ whole genome shotgun (WGS) entry which is preliminary data.</text>
</comment>
<keyword evidence="1" id="KW-0472">Membrane</keyword>
<feature type="transmembrane region" description="Helical" evidence="1">
    <location>
        <begin position="16"/>
        <end position="34"/>
    </location>
</feature>
<dbReference type="OrthoDB" id="3226at2759"/>
<dbReference type="InterPro" id="IPR002516">
    <property type="entry name" value="Glyco_trans_11"/>
</dbReference>
<evidence type="ECO:0000313" key="3">
    <source>
        <dbReference type="Proteomes" id="UP000749559"/>
    </source>
</evidence>
<proteinExistence type="inferred from homology"/>
<dbReference type="AlphaFoldDB" id="A0A8J1XKU7"/>
<reference evidence="2" key="1">
    <citation type="submission" date="2022-03" db="EMBL/GenBank/DDBJ databases">
        <authorList>
            <person name="Martin C."/>
        </authorList>
    </citation>
    <scope>NUCLEOTIDE SEQUENCE</scope>
</reference>
<comment type="pathway">
    <text evidence="1">Protein modification; protein glycosylation.</text>
</comment>
<evidence type="ECO:0000313" key="2">
    <source>
        <dbReference type="EMBL" id="CAH1776665.1"/>
    </source>
</evidence>
<organism evidence="2 3">
    <name type="scientific">Owenia fusiformis</name>
    <name type="common">Polychaete worm</name>
    <dbReference type="NCBI Taxonomy" id="6347"/>
    <lineage>
        <taxon>Eukaryota</taxon>
        <taxon>Metazoa</taxon>
        <taxon>Spiralia</taxon>
        <taxon>Lophotrochozoa</taxon>
        <taxon>Annelida</taxon>
        <taxon>Polychaeta</taxon>
        <taxon>Sedentaria</taxon>
        <taxon>Canalipalpata</taxon>
        <taxon>Sabellida</taxon>
        <taxon>Oweniida</taxon>
        <taxon>Oweniidae</taxon>
        <taxon>Owenia</taxon>
    </lineage>
</organism>
<protein>
    <recommendedName>
        <fullName evidence="1">L-Fucosyltransferase</fullName>
        <ecNumber evidence="1">2.4.1.-</ecNumber>
    </recommendedName>
</protein>
<evidence type="ECO:0000256" key="1">
    <source>
        <dbReference type="RuleBase" id="RU363129"/>
    </source>
</evidence>
<dbReference type="PANTHER" id="PTHR11927">
    <property type="entry name" value="GALACTOSIDE 2-L-FUCOSYLTRANSFERASE"/>
    <property type="match status" value="1"/>
</dbReference>
<keyword evidence="1" id="KW-0808">Transferase</keyword>
<gene>
    <name evidence="2" type="ORF">OFUS_LOCUS3820</name>
</gene>
<comment type="similarity">
    <text evidence="1">Belongs to the glycosyltransferase 11 family.</text>
</comment>
<dbReference type="GO" id="GO:0008107">
    <property type="term" value="F:galactoside 2-alpha-L-fucosyltransferase activity"/>
    <property type="evidence" value="ECO:0007669"/>
    <property type="project" value="InterPro"/>
</dbReference>
<keyword evidence="1" id="KW-0328">Glycosyltransferase</keyword>
<comment type="subcellular location">
    <subcellularLocation>
        <location evidence="1">Golgi apparatus</location>
        <location evidence="1">Golgi stack membrane</location>
        <topology evidence="1">Single-pass type II membrane protein</topology>
    </subcellularLocation>
</comment>
<dbReference type="Gene3D" id="3.40.50.11350">
    <property type="match status" value="1"/>
</dbReference>
<dbReference type="GO" id="GO:0032580">
    <property type="term" value="C:Golgi cisterna membrane"/>
    <property type="evidence" value="ECO:0007669"/>
    <property type="project" value="UniProtKB-SubCell"/>
</dbReference>
<keyword evidence="1" id="KW-0333">Golgi apparatus</keyword>
<keyword evidence="1" id="KW-1133">Transmembrane helix</keyword>
<name>A0A8J1XKU7_OWEFU</name>
<dbReference type="EMBL" id="CAIIXF020000002">
    <property type="protein sequence ID" value="CAH1776665.1"/>
    <property type="molecule type" value="Genomic_DNA"/>
</dbReference>
<dbReference type="EC" id="2.4.1.-" evidence="1"/>
<dbReference type="Proteomes" id="UP000749559">
    <property type="component" value="Unassembled WGS sequence"/>
</dbReference>
<dbReference type="GO" id="GO:0005975">
    <property type="term" value="P:carbohydrate metabolic process"/>
    <property type="evidence" value="ECO:0007669"/>
    <property type="project" value="InterPro"/>
</dbReference>
<keyword evidence="3" id="KW-1185">Reference proteome</keyword>
<keyword evidence="1" id="KW-0812">Transmembrane</keyword>